<keyword evidence="1 4" id="KW-0238">DNA-binding</keyword>
<feature type="coiled-coil region" evidence="2">
    <location>
        <begin position="74"/>
        <end position="108"/>
    </location>
</feature>
<evidence type="ECO:0000313" key="4">
    <source>
        <dbReference type="EMBL" id="QHB99634.1"/>
    </source>
</evidence>
<feature type="domain" description="HTH merR-type" evidence="3">
    <location>
        <begin position="1"/>
        <end position="69"/>
    </location>
</feature>
<dbReference type="AlphaFoldDB" id="A0A7L4YK47"/>
<proteinExistence type="predicted"/>
<evidence type="ECO:0000256" key="2">
    <source>
        <dbReference type="SAM" id="Coils"/>
    </source>
</evidence>
<keyword evidence="5" id="KW-1185">Reference proteome</keyword>
<dbReference type="PANTHER" id="PTHR30204">
    <property type="entry name" value="REDOX-CYCLING DRUG-SENSING TRANSCRIPTIONAL ACTIVATOR SOXR"/>
    <property type="match status" value="1"/>
</dbReference>
<dbReference type="InterPro" id="IPR000551">
    <property type="entry name" value="MerR-type_HTH_dom"/>
</dbReference>
<dbReference type="SUPFAM" id="SSF46955">
    <property type="entry name" value="Putative DNA-binding domain"/>
    <property type="match status" value="1"/>
</dbReference>
<dbReference type="GO" id="GO:0003677">
    <property type="term" value="F:DNA binding"/>
    <property type="evidence" value="ECO:0007669"/>
    <property type="project" value="UniProtKB-KW"/>
</dbReference>
<dbReference type="RefSeq" id="WP_159543390.1">
    <property type="nucleotide sequence ID" value="NZ_CP047156.1"/>
</dbReference>
<gene>
    <name evidence="4" type="ORF">EK0264_04595</name>
</gene>
<dbReference type="InParanoid" id="A0A7L4YK47"/>
<dbReference type="PANTHER" id="PTHR30204:SF93">
    <property type="entry name" value="HTH MERR-TYPE DOMAIN-CONTAINING PROTEIN"/>
    <property type="match status" value="1"/>
</dbReference>
<dbReference type="PROSITE" id="PS50937">
    <property type="entry name" value="HTH_MERR_2"/>
    <property type="match status" value="1"/>
</dbReference>
<sequence length="254" mass="28104">MKITEFAKAGRTTARAVRHYHQIGILPEPARRANGYREYTLADLARLLRITWLARAGVPLRQIATLDSGDADTKRELEEVAAAVAAERDRLTRQYDALSAMIEATERGRPLTALPPELAKTLDRLAEQIADDPARRVLHSDRDMLEVLALTGELSPAMAQAYQQVADDPDELRSTLATARAFAALEGQRVVDAHERIDEVVDRLLAHPAVLQMLAGDIPPEAPGEDSAFFIPDPAQREVVLRLLARVRDGRQAR</sequence>
<dbReference type="InterPro" id="IPR009061">
    <property type="entry name" value="DNA-bd_dom_put_sf"/>
</dbReference>
<dbReference type="InterPro" id="IPR047057">
    <property type="entry name" value="MerR_fam"/>
</dbReference>
<reference evidence="4 5" key="1">
    <citation type="journal article" date="2018" name="Int. J. Syst. Evol. Microbiol.">
        <title>Epidermidibacterium keratini gen. nov., sp. nov., a member of the family Sporichthyaceae, isolated from keratin epidermis.</title>
        <authorList>
            <person name="Lee D.G."/>
            <person name="Trujillo M.E."/>
            <person name="Kang S."/>
            <person name="Nam J.J."/>
            <person name="Kim Y.J."/>
        </authorList>
    </citation>
    <scope>NUCLEOTIDE SEQUENCE [LARGE SCALE GENOMIC DNA]</scope>
    <source>
        <strain evidence="4 5">EPI-7</strain>
    </source>
</reference>
<evidence type="ECO:0000259" key="3">
    <source>
        <dbReference type="PROSITE" id="PS50937"/>
    </source>
</evidence>
<protein>
    <submittedName>
        <fullName evidence="4">MerR family DNA-binding transcriptional regulator</fullName>
    </submittedName>
</protein>
<dbReference type="Gene3D" id="1.10.1660.10">
    <property type="match status" value="1"/>
</dbReference>
<name>A0A7L4YK47_9ACTN</name>
<accession>A0A7L4YK47</accession>
<evidence type="ECO:0000256" key="1">
    <source>
        <dbReference type="ARBA" id="ARBA00023125"/>
    </source>
</evidence>
<dbReference type="GO" id="GO:0003700">
    <property type="term" value="F:DNA-binding transcription factor activity"/>
    <property type="evidence" value="ECO:0007669"/>
    <property type="project" value="InterPro"/>
</dbReference>
<dbReference type="SMART" id="SM00422">
    <property type="entry name" value="HTH_MERR"/>
    <property type="match status" value="1"/>
</dbReference>
<dbReference type="Proteomes" id="UP000463857">
    <property type="component" value="Chromosome"/>
</dbReference>
<dbReference type="CDD" id="cd00592">
    <property type="entry name" value="HTH_MerR-like"/>
    <property type="match status" value="1"/>
</dbReference>
<organism evidence="4 5">
    <name type="scientific">Epidermidibacterium keratini</name>
    <dbReference type="NCBI Taxonomy" id="1891644"/>
    <lineage>
        <taxon>Bacteria</taxon>
        <taxon>Bacillati</taxon>
        <taxon>Actinomycetota</taxon>
        <taxon>Actinomycetes</taxon>
        <taxon>Sporichthyales</taxon>
        <taxon>Sporichthyaceae</taxon>
        <taxon>Epidermidibacterium</taxon>
    </lineage>
</organism>
<keyword evidence="2" id="KW-0175">Coiled coil</keyword>
<dbReference type="EMBL" id="CP047156">
    <property type="protein sequence ID" value="QHB99634.1"/>
    <property type="molecule type" value="Genomic_DNA"/>
</dbReference>
<dbReference type="OrthoDB" id="4569196at2"/>
<dbReference type="KEGG" id="eke:EK0264_04595"/>
<evidence type="ECO:0000313" key="5">
    <source>
        <dbReference type="Proteomes" id="UP000463857"/>
    </source>
</evidence>
<dbReference type="Pfam" id="PF13411">
    <property type="entry name" value="MerR_1"/>
    <property type="match status" value="1"/>
</dbReference>